<dbReference type="GeneID" id="38332384"/>
<evidence type="ECO:0000256" key="7">
    <source>
        <dbReference type="RuleBase" id="RU003297"/>
    </source>
</evidence>
<keyword evidence="4 7" id="KW-0812">Transmembrane</keyword>
<keyword evidence="7" id="KW-0830">Ubiquinone</keyword>
<dbReference type="RefSeq" id="YP_009531540.1">
    <property type="nucleotide sequence ID" value="NC_039747.1"/>
</dbReference>
<gene>
    <name evidence="10" type="primary">nad4</name>
</gene>
<accession>A0A385JF60</accession>
<protein>
    <recommendedName>
        <fullName evidence="7">NADH-ubiquinone oxidoreductase chain 4</fullName>
        <ecNumber evidence="7">7.1.1.2</ecNumber>
    </recommendedName>
</protein>
<organism evidence="10">
    <name type="scientific">Hannaella oryzae</name>
    <dbReference type="NCBI Taxonomy" id="4979"/>
    <lineage>
        <taxon>Eukaryota</taxon>
        <taxon>Fungi</taxon>
        <taxon>Dikarya</taxon>
        <taxon>Basidiomycota</taxon>
        <taxon>Agaricomycotina</taxon>
        <taxon>Tremellomycetes</taxon>
        <taxon>Tremellales</taxon>
        <taxon>Bulleribasidiaceae</taxon>
        <taxon>Hannaella</taxon>
    </lineage>
</organism>
<comment type="function">
    <text evidence="1">Core subunit of the mitochondrial membrane respiratory chain NADH dehydrogenase (Complex I) that is believed to belong to the minimal assembly required for catalysis. Complex I functions in the transfer of electrons from NADH to the respiratory chain. The immediate electron acceptor for the enzyme is believed to be ubiquinone.</text>
</comment>
<feature type="transmembrane region" description="Helical" evidence="7">
    <location>
        <begin position="162"/>
        <end position="184"/>
    </location>
</feature>
<feature type="signal peptide" evidence="8">
    <location>
        <begin position="1"/>
        <end position="15"/>
    </location>
</feature>
<keyword evidence="8" id="KW-0732">Signal</keyword>
<keyword evidence="7 10" id="KW-0496">Mitochondrion</keyword>
<dbReference type="EMBL" id="MH732752">
    <property type="protein sequence ID" value="AXY96240.1"/>
    <property type="molecule type" value="Genomic_DNA"/>
</dbReference>
<keyword evidence="7" id="KW-0249">Electron transport</keyword>
<evidence type="ECO:0000256" key="8">
    <source>
        <dbReference type="SAM" id="SignalP"/>
    </source>
</evidence>
<proteinExistence type="inferred from homology"/>
<feature type="domain" description="NADH:quinone oxidoreductase/Mrp antiporter transmembrane" evidence="9">
    <location>
        <begin position="127"/>
        <end position="410"/>
    </location>
</feature>
<dbReference type="AlphaFoldDB" id="A0A385JF60"/>
<feature type="transmembrane region" description="Helical" evidence="7">
    <location>
        <begin position="446"/>
        <end position="467"/>
    </location>
</feature>
<comment type="subcellular location">
    <subcellularLocation>
        <location evidence="2">Membrane</location>
        <topology evidence="2">Multi-pass membrane protein</topology>
    </subcellularLocation>
    <subcellularLocation>
        <location evidence="7">Mitochondrion membrane</location>
        <topology evidence="7">Multi-pass membrane protein</topology>
    </subcellularLocation>
</comment>
<dbReference type="PRINTS" id="PR01437">
    <property type="entry name" value="NUOXDRDTASE4"/>
</dbReference>
<feature type="transmembrane region" description="Helical" evidence="7">
    <location>
        <begin position="403"/>
        <end position="426"/>
    </location>
</feature>
<dbReference type="GO" id="GO:0008137">
    <property type="term" value="F:NADH dehydrogenase (ubiquinone) activity"/>
    <property type="evidence" value="ECO:0007669"/>
    <property type="project" value="UniProtKB-UniRule"/>
</dbReference>
<feature type="transmembrane region" description="Helical" evidence="7">
    <location>
        <begin position="297"/>
        <end position="318"/>
    </location>
</feature>
<dbReference type="Pfam" id="PF00361">
    <property type="entry name" value="Proton_antipo_M"/>
    <property type="match status" value="1"/>
</dbReference>
<comment type="similarity">
    <text evidence="3 7">Belongs to the complex I subunit 4 family.</text>
</comment>
<dbReference type="PANTHER" id="PTHR43507">
    <property type="entry name" value="NADH-UBIQUINONE OXIDOREDUCTASE CHAIN 4"/>
    <property type="match status" value="1"/>
</dbReference>
<feature type="transmembrane region" description="Helical" evidence="7">
    <location>
        <begin position="107"/>
        <end position="126"/>
    </location>
</feature>
<dbReference type="GO" id="GO:0003954">
    <property type="term" value="F:NADH dehydrogenase activity"/>
    <property type="evidence" value="ECO:0007669"/>
    <property type="project" value="TreeGrafter"/>
</dbReference>
<feature type="transmembrane region" description="Helical" evidence="7">
    <location>
        <begin position="324"/>
        <end position="348"/>
    </location>
</feature>
<evidence type="ECO:0000256" key="5">
    <source>
        <dbReference type="ARBA" id="ARBA00022989"/>
    </source>
</evidence>
<dbReference type="InterPro" id="IPR001750">
    <property type="entry name" value="ND/Mrp_TM"/>
</dbReference>
<geneLocation type="mitochondrion" evidence="10"/>
<dbReference type="InterPro" id="IPR003918">
    <property type="entry name" value="NADH_UbQ_OxRdtase"/>
</dbReference>
<reference evidence="10" key="1">
    <citation type="submission" date="2018-08" db="EMBL/GenBank/DDBJ databases">
        <title>Characterization and comparative mitogenomic analysis of Basidiomycete yeast Hannaella oryzae and phylogenetic analysis of the Basidiomycota.</title>
        <authorList>
            <person name="Li Q."/>
            <person name="Jin X."/>
            <person name="Xiong C."/>
            <person name="Li P."/>
            <person name="Chen Z."/>
            <person name="Huang W."/>
        </authorList>
    </citation>
    <scope>NUCLEOTIDE SEQUENCE</scope>
</reference>
<keyword evidence="6 7" id="KW-0472">Membrane</keyword>
<evidence type="ECO:0000256" key="1">
    <source>
        <dbReference type="ARBA" id="ARBA00003257"/>
    </source>
</evidence>
<feature type="transmembrane region" description="Helical" evidence="7">
    <location>
        <begin position="78"/>
        <end position="95"/>
    </location>
</feature>
<keyword evidence="5 7" id="KW-1133">Transmembrane helix</keyword>
<feature type="transmembrane region" description="Helical" evidence="7">
    <location>
        <begin position="132"/>
        <end position="150"/>
    </location>
</feature>
<evidence type="ECO:0000256" key="4">
    <source>
        <dbReference type="ARBA" id="ARBA00022692"/>
    </source>
</evidence>
<feature type="transmembrane region" description="Helical" evidence="7">
    <location>
        <begin position="266"/>
        <end position="285"/>
    </location>
</feature>
<dbReference type="NCBIfam" id="TIGR01972">
    <property type="entry name" value="NDH_I_M"/>
    <property type="match status" value="1"/>
</dbReference>
<comment type="catalytic activity">
    <reaction evidence="7">
        <text>a ubiquinone + NADH + 5 H(+)(in) = a ubiquinol + NAD(+) + 4 H(+)(out)</text>
        <dbReference type="Rhea" id="RHEA:29091"/>
        <dbReference type="Rhea" id="RHEA-COMP:9565"/>
        <dbReference type="Rhea" id="RHEA-COMP:9566"/>
        <dbReference type="ChEBI" id="CHEBI:15378"/>
        <dbReference type="ChEBI" id="CHEBI:16389"/>
        <dbReference type="ChEBI" id="CHEBI:17976"/>
        <dbReference type="ChEBI" id="CHEBI:57540"/>
        <dbReference type="ChEBI" id="CHEBI:57945"/>
        <dbReference type="EC" id="7.1.1.2"/>
    </reaction>
</comment>
<feature type="chain" id="PRO_5017195126" description="NADH-ubiquinone oxidoreductase chain 4" evidence="8">
    <location>
        <begin position="16"/>
        <end position="481"/>
    </location>
</feature>
<sequence length="481" mass="53105">MLTALLLIPIVGSLALLPLNEETNVTRIKQIALATSVINFILSVVLWGEFDSSSVQYQFVQEFNTLSFCHLNIGIDGISLYFVLLTTFITPLCILSNWDNIKFGMKYYVIAFLLMETILIAVFVVLDLMLFYIFFEAVLIPMFLVVGIWGGSITRIRASFLLFLYTLGGSLFMLLAIMVIYYNVGSTDFSAITLSDMSLDAQKVLWLAFFLSFAVKTPMAPFHIWLPRAHAEAPLAGSILLASVVLKLATYGYLRILIGMMPDATSYFSPLVQTLAVVSLIYSSLATMRQSDFKALVAYSSIGHMGVVVLGLFSNTIVGIEGAILMSIAHGVISPAMFILVGGVLYDTYHTRVIRYYRGLVAYMPIFSILFFLATAFNMGVPLSLNWRGERLSLAGIFQKSPIIGVLGASSIVLSACYSIFLFNRICFGAVSEYITTAKDVTRREFMLLLPLLLVAVVFGICPNVILNDLHVGVTQLLYSA</sequence>
<feature type="transmembrane region" description="Helical" evidence="7">
    <location>
        <begin position="204"/>
        <end position="226"/>
    </location>
</feature>
<dbReference type="EC" id="7.1.1.2" evidence="7"/>
<evidence type="ECO:0000313" key="10">
    <source>
        <dbReference type="EMBL" id="AXY96240.1"/>
    </source>
</evidence>
<evidence type="ECO:0000259" key="9">
    <source>
        <dbReference type="Pfam" id="PF00361"/>
    </source>
</evidence>
<dbReference type="GO" id="GO:0031966">
    <property type="term" value="C:mitochondrial membrane"/>
    <property type="evidence" value="ECO:0007669"/>
    <property type="project" value="UniProtKB-SubCell"/>
</dbReference>
<evidence type="ECO:0000256" key="2">
    <source>
        <dbReference type="ARBA" id="ARBA00004141"/>
    </source>
</evidence>
<keyword evidence="7" id="KW-0679">Respiratory chain</keyword>
<dbReference type="InterPro" id="IPR010227">
    <property type="entry name" value="NADH_Q_OxRdtase_chainM/4"/>
</dbReference>
<dbReference type="GO" id="GO:0048039">
    <property type="term" value="F:ubiquinone binding"/>
    <property type="evidence" value="ECO:0007669"/>
    <property type="project" value="TreeGrafter"/>
</dbReference>
<keyword evidence="7" id="KW-0813">Transport</keyword>
<dbReference type="GO" id="GO:0015990">
    <property type="term" value="P:electron transport coupled proton transport"/>
    <property type="evidence" value="ECO:0007669"/>
    <property type="project" value="TreeGrafter"/>
</dbReference>
<evidence type="ECO:0000256" key="6">
    <source>
        <dbReference type="ARBA" id="ARBA00023136"/>
    </source>
</evidence>
<evidence type="ECO:0000256" key="3">
    <source>
        <dbReference type="ARBA" id="ARBA00009025"/>
    </source>
</evidence>
<comment type="function">
    <text evidence="7">Core subunit of the mitochondrial membrane respiratory chain NADH dehydrogenase (Complex I) which catalyzes electron transfer from NADH through the respiratory chain, using ubiquinone as an electron acceptor. Essential for the catalytic activity and assembly of complex I.</text>
</comment>
<keyword evidence="7" id="KW-0520">NAD</keyword>
<dbReference type="GO" id="GO:0042773">
    <property type="term" value="P:ATP synthesis coupled electron transport"/>
    <property type="evidence" value="ECO:0007669"/>
    <property type="project" value="InterPro"/>
</dbReference>
<feature type="transmembrane region" description="Helical" evidence="7">
    <location>
        <begin position="233"/>
        <end position="254"/>
    </location>
</feature>
<feature type="transmembrane region" description="Helical" evidence="7">
    <location>
        <begin position="360"/>
        <end position="383"/>
    </location>
</feature>
<name>A0A385JF60_9TREE</name>
<dbReference type="PANTHER" id="PTHR43507:SF1">
    <property type="entry name" value="NADH-UBIQUINONE OXIDOREDUCTASE CHAIN 4"/>
    <property type="match status" value="1"/>
</dbReference>